<evidence type="ECO:0000313" key="5">
    <source>
        <dbReference type="Proteomes" id="UP000825799"/>
    </source>
</evidence>
<dbReference type="RefSeq" id="WP_220304928.1">
    <property type="nucleotide sequence ID" value="NZ_CP080590.1"/>
</dbReference>
<dbReference type="Proteomes" id="UP000825799">
    <property type="component" value="Chromosome"/>
</dbReference>
<keyword evidence="5" id="KW-1185">Reference proteome</keyword>
<evidence type="ECO:0000259" key="3">
    <source>
        <dbReference type="PROSITE" id="PS51186"/>
    </source>
</evidence>
<feature type="domain" description="N-acetyltransferase" evidence="3">
    <location>
        <begin position="113"/>
        <end position="249"/>
    </location>
</feature>
<dbReference type="PANTHER" id="PTHR43072:SF23">
    <property type="entry name" value="UPF0039 PROTEIN C11D3.02C"/>
    <property type="match status" value="1"/>
</dbReference>
<evidence type="ECO:0000256" key="2">
    <source>
        <dbReference type="ARBA" id="ARBA00023315"/>
    </source>
</evidence>
<dbReference type="CDD" id="cd04301">
    <property type="entry name" value="NAT_SF"/>
    <property type="match status" value="1"/>
</dbReference>
<sequence>MALPTVEAFERAGLEAWPGIIVKWDGNWVRRAAGGYTKRANSAQCFDPNDDADVDLRIISASSWLIVNGAKPVFRITPLSAPALNEALDRAGWVEIDASHLYAMPLGVHEPDAEGRTLPLDDPEFLTAQQKLQGHDDAMMGRMRALLAVMAVPACGIVVRRNGEAVASGLMAISNGIVITGNVITDPTRRRQGLGAAMMRTGLAWARDKGAAIAALNVQADNEAGKALYQSLGFAHQYDYAYRIPGAPD</sequence>
<gene>
    <name evidence="4" type="ORF">K1X15_17865</name>
</gene>
<dbReference type="InterPro" id="IPR016181">
    <property type="entry name" value="Acyl_CoA_acyltransferase"/>
</dbReference>
<dbReference type="PROSITE" id="PS51186">
    <property type="entry name" value="GNAT"/>
    <property type="match status" value="1"/>
</dbReference>
<accession>A0ABX8WBY8</accession>
<dbReference type="EMBL" id="CP080590">
    <property type="protein sequence ID" value="QYO76439.1"/>
    <property type="molecule type" value="Genomic_DNA"/>
</dbReference>
<dbReference type="SUPFAM" id="SSF55729">
    <property type="entry name" value="Acyl-CoA N-acyltransferases (Nat)"/>
    <property type="match status" value="1"/>
</dbReference>
<dbReference type="PANTHER" id="PTHR43072">
    <property type="entry name" value="N-ACETYLTRANSFERASE"/>
    <property type="match status" value="1"/>
</dbReference>
<name>A0ABX8WBY8_9HYPH</name>
<dbReference type="Pfam" id="PF24553">
    <property type="entry name" value="Rv0428c_C"/>
    <property type="match status" value="1"/>
</dbReference>
<dbReference type="Gene3D" id="3.40.630.30">
    <property type="match status" value="1"/>
</dbReference>
<keyword evidence="1" id="KW-0808">Transferase</keyword>
<dbReference type="InterPro" id="IPR000182">
    <property type="entry name" value="GNAT_dom"/>
</dbReference>
<organism evidence="4 5">
    <name type="scientific">Devosia salina</name>
    <dbReference type="NCBI Taxonomy" id="2860336"/>
    <lineage>
        <taxon>Bacteria</taxon>
        <taxon>Pseudomonadati</taxon>
        <taxon>Pseudomonadota</taxon>
        <taxon>Alphaproteobacteria</taxon>
        <taxon>Hyphomicrobiales</taxon>
        <taxon>Devosiaceae</taxon>
        <taxon>Devosia</taxon>
    </lineage>
</organism>
<evidence type="ECO:0000256" key="1">
    <source>
        <dbReference type="ARBA" id="ARBA00022679"/>
    </source>
</evidence>
<dbReference type="InterPro" id="IPR056935">
    <property type="entry name" value="Rv0428c-like_C"/>
</dbReference>
<proteinExistence type="predicted"/>
<protein>
    <submittedName>
        <fullName evidence="4">GNAT family N-acetyltransferase</fullName>
    </submittedName>
</protein>
<keyword evidence="2" id="KW-0012">Acyltransferase</keyword>
<reference evidence="4 5" key="1">
    <citation type="submission" date="2021-08" db="EMBL/GenBank/DDBJ databases">
        <title>Devosia salina sp. nov., isolated from the South China Sea sediment.</title>
        <authorList>
            <person name="Zhou Z."/>
        </authorList>
    </citation>
    <scope>NUCLEOTIDE SEQUENCE [LARGE SCALE GENOMIC DNA]</scope>
    <source>
        <strain evidence="4 5">SCS-3</strain>
    </source>
</reference>
<evidence type="ECO:0000313" key="4">
    <source>
        <dbReference type="EMBL" id="QYO76439.1"/>
    </source>
</evidence>